<accession>A0ABS9KHZ1</accession>
<keyword evidence="4" id="KW-0479">Metal-binding</keyword>
<evidence type="ECO:0000256" key="7">
    <source>
        <dbReference type="ARBA" id="ARBA00038093"/>
    </source>
</evidence>
<name>A0ABS9KHZ1_9BACT</name>
<keyword evidence="10" id="KW-1185">Reference proteome</keyword>
<keyword evidence="3" id="KW-0540">Nuclease</keyword>
<keyword evidence="6" id="KW-0460">Magnesium</keyword>
<comment type="cofactor">
    <cofactor evidence="1">
        <name>Mg(2+)</name>
        <dbReference type="ChEBI" id="CHEBI:18420"/>
    </cofactor>
</comment>
<keyword evidence="2" id="KW-1277">Toxin-antitoxin system</keyword>
<evidence type="ECO:0000256" key="6">
    <source>
        <dbReference type="ARBA" id="ARBA00022842"/>
    </source>
</evidence>
<evidence type="ECO:0000256" key="1">
    <source>
        <dbReference type="ARBA" id="ARBA00001946"/>
    </source>
</evidence>
<dbReference type="Gene3D" id="3.40.50.1010">
    <property type="entry name" value="5'-nuclease"/>
    <property type="match status" value="1"/>
</dbReference>
<dbReference type="Proteomes" id="UP001165366">
    <property type="component" value="Unassembled WGS sequence"/>
</dbReference>
<dbReference type="Pfam" id="PF01850">
    <property type="entry name" value="PIN"/>
    <property type="match status" value="1"/>
</dbReference>
<dbReference type="EMBL" id="JAKLWS010000033">
    <property type="protein sequence ID" value="MCG2590471.1"/>
    <property type="molecule type" value="Genomic_DNA"/>
</dbReference>
<dbReference type="PANTHER" id="PTHR33653">
    <property type="entry name" value="RIBONUCLEASE VAPC2"/>
    <property type="match status" value="1"/>
</dbReference>
<evidence type="ECO:0000256" key="2">
    <source>
        <dbReference type="ARBA" id="ARBA00022649"/>
    </source>
</evidence>
<reference evidence="9" key="2">
    <citation type="submission" date="2024-05" db="EMBL/GenBank/DDBJ databases">
        <title>Rhodohalobacter halophilus gen. nov., sp. nov., a moderately halophilic member of the family Balneolaceae.</title>
        <authorList>
            <person name="Xia J."/>
        </authorList>
    </citation>
    <scope>NUCLEOTIDE SEQUENCE</scope>
    <source>
        <strain evidence="9">WB101</strain>
    </source>
</reference>
<dbReference type="PANTHER" id="PTHR33653:SF1">
    <property type="entry name" value="RIBONUCLEASE VAPC2"/>
    <property type="match status" value="1"/>
</dbReference>
<dbReference type="SMART" id="SM00670">
    <property type="entry name" value="PINc"/>
    <property type="match status" value="1"/>
</dbReference>
<sequence>MAKSVIVDTDVLIDFSLDRPDAVQTMAILEENYTITVSVITAMELYAGCRNKKDLKIVDELLSGIPIELVTKAVSEKALELMRKFRSSHGVEINDMLIAAAAMTLEVKLISKNQKHYIFLPGLDLLKYPVIEV</sequence>
<comment type="caution">
    <text evidence="9">The sequence shown here is derived from an EMBL/GenBank/DDBJ whole genome shotgun (WGS) entry which is preliminary data.</text>
</comment>
<evidence type="ECO:0000256" key="5">
    <source>
        <dbReference type="ARBA" id="ARBA00022801"/>
    </source>
</evidence>
<dbReference type="CDD" id="cd18741">
    <property type="entry name" value="PIN_VapC4-5_FitB-like"/>
    <property type="match status" value="1"/>
</dbReference>
<protein>
    <submittedName>
        <fullName evidence="9">Type II toxin-antitoxin system VapC family toxin</fullName>
    </submittedName>
</protein>
<reference evidence="9" key="1">
    <citation type="submission" date="2022-01" db="EMBL/GenBank/DDBJ databases">
        <authorList>
            <person name="Wang Y."/>
        </authorList>
    </citation>
    <scope>NUCLEOTIDE SEQUENCE</scope>
    <source>
        <strain evidence="9">WB101</strain>
    </source>
</reference>
<dbReference type="InterPro" id="IPR029060">
    <property type="entry name" value="PIN-like_dom_sf"/>
</dbReference>
<proteinExistence type="inferred from homology"/>
<evidence type="ECO:0000259" key="8">
    <source>
        <dbReference type="SMART" id="SM00670"/>
    </source>
</evidence>
<dbReference type="SUPFAM" id="SSF88723">
    <property type="entry name" value="PIN domain-like"/>
    <property type="match status" value="1"/>
</dbReference>
<dbReference type="RefSeq" id="WP_237855878.1">
    <property type="nucleotide sequence ID" value="NZ_JAKLWS010000033.1"/>
</dbReference>
<dbReference type="InterPro" id="IPR002716">
    <property type="entry name" value="PIN_dom"/>
</dbReference>
<keyword evidence="5" id="KW-0378">Hydrolase</keyword>
<evidence type="ECO:0000256" key="4">
    <source>
        <dbReference type="ARBA" id="ARBA00022723"/>
    </source>
</evidence>
<evidence type="ECO:0000256" key="3">
    <source>
        <dbReference type="ARBA" id="ARBA00022722"/>
    </source>
</evidence>
<dbReference type="InterPro" id="IPR050556">
    <property type="entry name" value="Type_II_TA_system_RNase"/>
</dbReference>
<evidence type="ECO:0000313" key="9">
    <source>
        <dbReference type="EMBL" id="MCG2590471.1"/>
    </source>
</evidence>
<gene>
    <name evidence="9" type="ORF">L6773_17980</name>
</gene>
<feature type="domain" description="PIN" evidence="8">
    <location>
        <begin position="3"/>
        <end position="118"/>
    </location>
</feature>
<organism evidence="9 10">
    <name type="scientific">Rhodohalobacter sulfatireducens</name>
    <dbReference type="NCBI Taxonomy" id="2911366"/>
    <lineage>
        <taxon>Bacteria</taxon>
        <taxon>Pseudomonadati</taxon>
        <taxon>Balneolota</taxon>
        <taxon>Balneolia</taxon>
        <taxon>Balneolales</taxon>
        <taxon>Balneolaceae</taxon>
        <taxon>Rhodohalobacter</taxon>
    </lineage>
</organism>
<comment type="similarity">
    <text evidence="7">Belongs to the PINc/VapC protein family.</text>
</comment>
<evidence type="ECO:0000313" key="10">
    <source>
        <dbReference type="Proteomes" id="UP001165366"/>
    </source>
</evidence>